<evidence type="ECO:0000256" key="2">
    <source>
        <dbReference type="SAM" id="SignalP"/>
    </source>
</evidence>
<feature type="chain" id="PRO_5042845172" evidence="2">
    <location>
        <begin position="26"/>
        <end position="81"/>
    </location>
</feature>
<evidence type="ECO:0000256" key="1">
    <source>
        <dbReference type="SAM" id="MobiDB-lite"/>
    </source>
</evidence>
<keyword evidence="4" id="KW-1185">Reference proteome</keyword>
<evidence type="ECO:0000313" key="3">
    <source>
        <dbReference type="EMBL" id="WVZ87153.1"/>
    </source>
</evidence>
<evidence type="ECO:0000313" key="4">
    <source>
        <dbReference type="Proteomes" id="UP001341281"/>
    </source>
</evidence>
<dbReference type="EMBL" id="CP144751">
    <property type="protein sequence ID" value="WVZ87153.1"/>
    <property type="molecule type" value="Genomic_DNA"/>
</dbReference>
<feature type="region of interest" description="Disordered" evidence="1">
    <location>
        <begin position="31"/>
        <end position="55"/>
    </location>
</feature>
<accession>A0AAQ3U860</accession>
<protein>
    <submittedName>
        <fullName evidence="3">Uncharacterized protein</fullName>
    </submittedName>
</protein>
<proteinExistence type="predicted"/>
<sequence length="81" mass="7996">MAKALRAAALLLAVAALLLLAPCNGSRELKLKESRGVASSGGGSSGGEQKDTGLPLIPPVLGPVVPLPPVVPGLPPARKSP</sequence>
<dbReference type="AlphaFoldDB" id="A0AAQ3U860"/>
<reference evidence="3 4" key="1">
    <citation type="submission" date="2024-02" db="EMBL/GenBank/DDBJ databases">
        <title>High-quality chromosome-scale genome assembly of Pensacola bahiagrass (Paspalum notatum Flugge var. saurae).</title>
        <authorList>
            <person name="Vega J.M."/>
            <person name="Podio M."/>
            <person name="Orjuela J."/>
            <person name="Siena L.A."/>
            <person name="Pessino S.C."/>
            <person name="Combes M.C."/>
            <person name="Mariac C."/>
            <person name="Albertini E."/>
            <person name="Pupilli F."/>
            <person name="Ortiz J.P.A."/>
            <person name="Leblanc O."/>
        </authorList>
    </citation>
    <scope>NUCLEOTIDE SEQUENCE [LARGE SCALE GENOMIC DNA]</scope>
    <source>
        <strain evidence="3">R1</strain>
        <tissue evidence="3">Leaf</tissue>
    </source>
</reference>
<keyword evidence="2" id="KW-0732">Signal</keyword>
<organism evidence="3 4">
    <name type="scientific">Paspalum notatum var. saurae</name>
    <dbReference type="NCBI Taxonomy" id="547442"/>
    <lineage>
        <taxon>Eukaryota</taxon>
        <taxon>Viridiplantae</taxon>
        <taxon>Streptophyta</taxon>
        <taxon>Embryophyta</taxon>
        <taxon>Tracheophyta</taxon>
        <taxon>Spermatophyta</taxon>
        <taxon>Magnoliopsida</taxon>
        <taxon>Liliopsida</taxon>
        <taxon>Poales</taxon>
        <taxon>Poaceae</taxon>
        <taxon>PACMAD clade</taxon>
        <taxon>Panicoideae</taxon>
        <taxon>Andropogonodae</taxon>
        <taxon>Paspaleae</taxon>
        <taxon>Paspalinae</taxon>
        <taxon>Paspalum</taxon>
    </lineage>
</organism>
<gene>
    <name evidence="3" type="ORF">U9M48_033840</name>
</gene>
<dbReference type="Proteomes" id="UP001341281">
    <property type="component" value="Chromosome 07"/>
</dbReference>
<name>A0AAQ3U860_PASNO</name>
<feature type="signal peptide" evidence="2">
    <location>
        <begin position="1"/>
        <end position="25"/>
    </location>
</feature>